<dbReference type="Gene3D" id="2.30.40.10">
    <property type="entry name" value="Urease, subunit C, domain 1"/>
    <property type="match status" value="1"/>
</dbReference>
<proteinExistence type="predicted"/>
<dbReference type="InterPro" id="IPR006680">
    <property type="entry name" value="Amidohydro-rel"/>
</dbReference>
<dbReference type="GO" id="GO:0016810">
    <property type="term" value="F:hydrolase activity, acting on carbon-nitrogen (but not peptide) bonds"/>
    <property type="evidence" value="ECO:0007669"/>
    <property type="project" value="InterPro"/>
</dbReference>
<protein>
    <submittedName>
        <fullName evidence="2">Amidohydrolase</fullName>
    </submittedName>
</protein>
<name>A0A9D1H4S4_9FIRM</name>
<feature type="domain" description="Amidohydrolase-related" evidence="1">
    <location>
        <begin position="54"/>
        <end position="380"/>
    </location>
</feature>
<dbReference type="Proteomes" id="UP000824160">
    <property type="component" value="Unassembled WGS sequence"/>
</dbReference>
<comment type="caution">
    <text evidence="2">The sequence shown here is derived from an EMBL/GenBank/DDBJ whole genome shotgun (WGS) entry which is preliminary data.</text>
</comment>
<accession>A0A9D1H4S4</accession>
<evidence type="ECO:0000313" key="2">
    <source>
        <dbReference type="EMBL" id="HIT93618.1"/>
    </source>
</evidence>
<organism evidence="2 3">
    <name type="scientific">Candidatus Faecivivens stercoripullorum</name>
    <dbReference type="NCBI Taxonomy" id="2840805"/>
    <lineage>
        <taxon>Bacteria</taxon>
        <taxon>Bacillati</taxon>
        <taxon>Bacillota</taxon>
        <taxon>Clostridia</taxon>
        <taxon>Eubacteriales</taxon>
        <taxon>Oscillospiraceae</taxon>
        <taxon>Oscillospiraceae incertae sedis</taxon>
        <taxon>Candidatus Faecivivens</taxon>
    </lineage>
</organism>
<reference evidence="2" key="2">
    <citation type="journal article" date="2021" name="PeerJ">
        <title>Extensive microbial diversity within the chicken gut microbiome revealed by metagenomics and culture.</title>
        <authorList>
            <person name="Gilroy R."/>
            <person name="Ravi A."/>
            <person name="Getino M."/>
            <person name="Pursley I."/>
            <person name="Horton D.L."/>
            <person name="Alikhan N.F."/>
            <person name="Baker D."/>
            <person name="Gharbi K."/>
            <person name="Hall N."/>
            <person name="Watson M."/>
            <person name="Adriaenssens E.M."/>
            <person name="Foster-Nyarko E."/>
            <person name="Jarju S."/>
            <person name="Secka A."/>
            <person name="Antonio M."/>
            <person name="Oren A."/>
            <person name="Chaudhuri R.R."/>
            <person name="La Ragione R."/>
            <person name="Hildebrand F."/>
            <person name="Pallen M.J."/>
        </authorList>
    </citation>
    <scope>NUCLEOTIDE SEQUENCE</scope>
    <source>
        <strain evidence="2">ChiBcec7-5410</strain>
    </source>
</reference>
<dbReference type="Pfam" id="PF01979">
    <property type="entry name" value="Amidohydro_1"/>
    <property type="match status" value="1"/>
</dbReference>
<evidence type="ECO:0000259" key="1">
    <source>
        <dbReference type="Pfam" id="PF01979"/>
    </source>
</evidence>
<dbReference type="SUPFAM" id="SSF51556">
    <property type="entry name" value="Metallo-dependent hydrolases"/>
    <property type="match status" value="1"/>
</dbReference>
<evidence type="ECO:0000313" key="3">
    <source>
        <dbReference type="Proteomes" id="UP000824160"/>
    </source>
</evidence>
<dbReference type="CDD" id="cd01309">
    <property type="entry name" value="Met_dep_hydrolase_C"/>
    <property type="match status" value="1"/>
</dbReference>
<dbReference type="InterPro" id="IPR051781">
    <property type="entry name" value="Metallo-dep_Hydrolase"/>
</dbReference>
<sequence length="386" mass="41707">MKMDKIIKNGLIFDAIHKEPYQADILIHDGKIAAIGENLTANDAELIDAAGKHVYPGFVDAHSHLGMQGSGIGFEGNDVNEMTDILTPQLRAIDGFYPMDPALHEAASAGVTTVCTGPGSANVVGGTFMAVKTVGKRVDKMVIKEAVAMKCAFGENPKRCYKDVNNFSRMATASKLRELILKTLEYDRKLQAAGDDDSKKPKFDFKLEAMLPVIHKEIPLKAHAHRADDIFTAIRIAKEFGLRLTLEHVTEGHLIVDELMEENLPMAVGPSLTHASKFELRNKTFATPGILAKAGGQVSIITDAPVIPQQYLPLCAELAIKSGMDEFAALQAITINPAKHIGVEDRVGSIEVGKDADLVIMPGSCFDIAVAPDVVLINGEKVCKED</sequence>
<dbReference type="InterPro" id="IPR032466">
    <property type="entry name" value="Metal_Hydrolase"/>
</dbReference>
<gene>
    <name evidence="2" type="ORF">IAC43_00375</name>
</gene>
<reference evidence="2" key="1">
    <citation type="submission" date="2020-10" db="EMBL/GenBank/DDBJ databases">
        <authorList>
            <person name="Gilroy R."/>
        </authorList>
    </citation>
    <scope>NUCLEOTIDE SEQUENCE</scope>
    <source>
        <strain evidence="2">ChiBcec7-5410</strain>
    </source>
</reference>
<dbReference type="AlphaFoldDB" id="A0A9D1H4S4"/>
<dbReference type="InterPro" id="IPR011059">
    <property type="entry name" value="Metal-dep_hydrolase_composite"/>
</dbReference>
<dbReference type="PANTHER" id="PTHR43135">
    <property type="entry name" value="ALPHA-D-RIBOSE 1-METHYLPHOSPHONATE 5-TRIPHOSPHATE DIPHOSPHATASE"/>
    <property type="match status" value="1"/>
</dbReference>
<dbReference type="PANTHER" id="PTHR43135:SF3">
    <property type="entry name" value="ALPHA-D-RIBOSE 1-METHYLPHOSPHONATE 5-TRIPHOSPHATE DIPHOSPHATASE"/>
    <property type="match status" value="1"/>
</dbReference>
<dbReference type="EMBL" id="DVLW01000013">
    <property type="protein sequence ID" value="HIT93618.1"/>
    <property type="molecule type" value="Genomic_DNA"/>
</dbReference>
<dbReference type="SUPFAM" id="SSF51338">
    <property type="entry name" value="Composite domain of metallo-dependent hydrolases"/>
    <property type="match status" value="1"/>
</dbReference>
<dbReference type="Gene3D" id="3.20.20.140">
    <property type="entry name" value="Metal-dependent hydrolases"/>
    <property type="match status" value="1"/>
</dbReference>